<evidence type="ECO:0000313" key="1">
    <source>
        <dbReference type="EMBL" id="KAB7849319.1"/>
    </source>
</evidence>
<evidence type="ECO:0000313" key="2">
    <source>
        <dbReference type="Proteomes" id="UP000327000"/>
    </source>
</evidence>
<proteinExistence type="predicted"/>
<gene>
    <name evidence="1" type="ORF">FRZ00_07595</name>
</gene>
<dbReference type="OrthoDB" id="1442100at2"/>
<comment type="caution">
    <text evidence="1">The sequence shown here is derived from an EMBL/GenBank/DDBJ whole genome shotgun (WGS) entry which is preliminary data.</text>
</comment>
<dbReference type="EMBL" id="VOKX01000010">
    <property type="protein sequence ID" value="KAB7849319.1"/>
    <property type="molecule type" value="Genomic_DNA"/>
</dbReference>
<accession>A0A5N5WD26</accession>
<reference evidence="1 2" key="1">
    <citation type="journal article" date="2019" name="Microb. Cell Fact.">
        <title>Exploring novel herbicidin analogues by transcriptional regulator overexpression and MS/MS molecular networking.</title>
        <authorList>
            <person name="Shi Y."/>
            <person name="Gu R."/>
            <person name="Li Y."/>
            <person name="Wang X."/>
            <person name="Ren W."/>
            <person name="Li X."/>
            <person name="Wang L."/>
            <person name="Xie Y."/>
            <person name="Hong B."/>
        </authorList>
    </citation>
    <scope>NUCLEOTIDE SEQUENCE [LARGE SCALE GENOMIC DNA]</scope>
    <source>
        <strain evidence="1 2">US-43</strain>
    </source>
</reference>
<name>A0A5N5WD26_STRMB</name>
<dbReference type="Proteomes" id="UP000327000">
    <property type="component" value="Unassembled WGS sequence"/>
</dbReference>
<dbReference type="AlphaFoldDB" id="A0A5N5WD26"/>
<keyword evidence="2" id="KW-1185">Reference proteome</keyword>
<sequence length="118" mass="14140">MDEAIEKTLKQEFDAEEGSFLLRLRGDLEWDRAAFTRLERAMRVACEQSQGDEKLDRWLAEGFYEVAMWVPTWTSHPNFPRPTPDTYYEDCIERISDLTSWFFRGWHDYSEGHLWPDL</sequence>
<organism evidence="1 2">
    <name type="scientific">Streptomyces mobaraensis</name>
    <name type="common">Streptoverticillium mobaraense</name>
    <dbReference type="NCBI Taxonomy" id="35621"/>
    <lineage>
        <taxon>Bacteria</taxon>
        <taxon>Bacillati</taxon>
        <taxon>Actinomycetota</taxon>
        <taxon>Actinomycetes</taxon>
        <taxon>Kitasatosporales</taxon>
        <taxon>Streptomycetaceae</taxon>
        <taxon>Streptomyces</taxon>
    </lineage>
</organism>
<protein>
    <submittedName>
        <fullName evidence="1">Uncharacterized protein</fullName>
    </submittedName>
</protein>